<dbReference type="GO" id="GO:0009253">
    <property type="term" value="P:peptidoglycan catabolic process"/>
    <property type="evidence" value="ECO:0007669"/>
    <property type="project" value="InterPro"/>
</dbReference>
<dbReference type="PANTHER" id="PTHR11022:SF41">
    <property type="entry name" value="PEPTIDOGLYCAN-RECOGNITION PROTEIN LC-RELATED"/>
    <property type="match status" value="1"/>
</dbReference>
<dbReference type="Proteomes" id="UP000204221">
    <property type="component" value="Chromosome"/>
</dbReference>
<dbReference type="SUPFAM" id="SSF55846">
    <property type="entry name" value="N-acetylmuramoyl-L-alanine amidase-like"/>
    <property type="match status" value="1"/>
</dbReference>
<dbReference type="Pfam" id="PF01510">
    <property type="entry name" value="Amidase_2"/>
    <property type="match status" value="1"/>
</dbReference>
<evidence type="ECO:0000313" key="3">
    <source>
        <dbReference type="EMBL" id="ASO22160.1"/>
    </source>
</evidence>
<dbReference type="AlphaFoldDB" id="A0A221W840"/>
<evidence type="ECO:0000313" key="4">
    <source>
        <dbReference type="Proteomes" id="UP000204221"/>
    </source>
</evidence>
<dbReference type="InterPro" id="IPR006311">
    <property type="entry name" value="TAT_signal"/>
</dbReference>
<proteinExistence type="inferred from homology"/>
<organism evidence="3 4">
    <name type="scientific">Actinoalloteichus hoggarensis</name>
    <dbReference type="NCBI Taxonomy" id="1470176"/>
    <lineage>
        <taxon>Bacteria</taxon>
        <taxon>Bacillati</taxon>
        <taxon>Actinomycetota</taxon>
        <taxon>Actinomycetes</taxon>
        <taxon>Pseudonocardiales</taxon>
        <taxon>Pseudonocardiaceae</taxon>
        <taxon>Actinoalloteichus</taxon>
    </lineage>
</organism>
<dbReference type="InterPro" id="IPR015510">
    <property type="entry name" value="PGRP"/>
</dbReference>
<dbReference type="EMBL" id="CP022521">
    <property type="protein sequence ID" value="ASO22160.1"/>
    <property type="molecule type" value="Genomic_DNA"/>
</dbReference>
<dbReference type="Gene3D" id="3.40.80.10">
    <property type="entry name" value="Peptidoglycan recognition protein-like"/>
    <property type="match status" value="1"/>
</dbReference>
<gene>
    <name evidence="3" type="ORF">AHOG_22735</name>
</gene>
<dbReference type="InterPro" id="IPR006619">
    <property type="entry name" value="PGRP_domain_met/bac"/>
</dbReference>
<protein>
    <submittedName>
        <fullName evidence="3">N-acetylmuramoyl-L-alanine amidase</fullName>
    </submittedName>
</protein>
<reference evidence="3 4" key="1">
    <citation type="submission" date="2017-07" db="EMBL/GenBank/DDBJ databases">
        <title>Complete genome sequence of Actinoalloteichus hoggarensis DSM 45943, type strain of Actinoalloteichus hoggarensis.</title>
        <authorList>
            <person name="Ruckert C."/>
            <person name="Nouioui I."/>
            <person name="Willmese J."/>
            <person name="van Wezel G."/>
            <person name="Klenk H.-P."/>
            <person name="Kalinowski J."/>
            <person name="Zotchev S.B."/>
        </authorList>
    </citation>
    <scope>NUCLEOTIDE SEQUENCE [LARGE SCALE GENOMIC DNA]</scope>
    <source>
        <strain evidence="3 4">DSM 45943</strain>
    </source>
</reference>
<dbReference type="InterPro" id="IPR036505">
    <property type="entry name" value="Amidase/PGRP_sf"/>
</dbReference>
<dbReference type="PANTHER" id="PTHR11022">
    <property type="entry name" value="PEPTIDOGLYCAN RECOGNITION PROTEIN"/>
    <property type="match status" value="1"/>
</dbReference>
<dbReference type="CDD" id="cd06583">
    <property type="entry name" value="PGRP"/>
    <property type="match status" value="1"/>
</dbReference>
<dbReference type="OrthoDB" id="514320at2"/>
<dbReference type="GO" id="GO:0008270">
    <property type="term" value="F:zinc ion binding"/>
    <property type="evidence" value="ECO:0007669"/>
    <property type="project" value="InterPro"/>
</dbReference>
<evidence type="ECO:0000256" key="1">
    <source>
        <dbReference type="ARBA" id="ARBA00007553"/>
    </source>
</evidence>
<dbReference type="RefSeq" id="WP_157737007.1">
    <property type="nucleotide sequence ID" value="NZ_CP022521.1"/>
</dbReference>
<dbReference type="PROSITE" id="PS51318">
    <property type="entry name" value="TAT"/>
    <property type="match status" value="1"/>
</dbReference>
<feature type="domain" description="Peptidoglycan recognition protein family" evidence="2">
    <location>
        <begin position="166"/>
        <end position="324"/>
    </location>
</feature>
<comment type="similarity">
    <text evidence="1">Belongs to the N-acetylmuramoyl-L-alanine amidase 2 family.</text>
</comment>
<dbReference type="SMART" id="SM00701">
    <property type="entry name" value="PGRP"/>
    <property type="match status" value="1"/>
</dbReference>
<keyword evidence="4" id="KW-1185">Reference proteome</keyword>
<accession>A0A221W840</accession>
<name>A0A221W840_9PSEU</name>
<dbReference type="KEGG" id="ahg:AHOG_22735"/>
<dbReference type="GO" id="GO:0008745">
    <property type="term" value="F:N-acetylmuramoyl-L-alanine amidase activity"/>
    <property type="evidence" value="ECO:0007669"/>
    <property type="project" value="InterPro"/>
</dbReference>
<dbReference type="InterPro" id="IPR002502">
    <property type="entry name" value="Amidase_domain"/>
</dbReference>
<sequence>MPTRREMLTAALSAGAWMIVGSPGAVFAAPEGAAPADVTGDGAARRVGLEPDSDGVIRPGDFDHVGVVFPSDTRTEPDRSGRAALGGIRFETNGSLGPWRPLRPSAEAPDGKPASASDLVLAPEGATGFQVEIAEGVGPFEPVAVLAGPAADTSGPRLLPLPGATLEAISRAGWGADESLRNWPATFDPVQCLTVHHSAIELEEDRAASVRAIYRFHAVDRAWGDLGYHLLIDPEGRVYEGRFSGSDTMPVFDGIPAAGAARSVLAGHVGSHNAGNIGVCLLGDFTSAPPTGAAIDALVETLAALCLLCGLDPTGTTHYASPTGGAARTVRTISGHRDWTVTQCPGDVFAPTLEEVRTRVAALVA</sequence>
<evidence type="ECO:0000259" key="2">
    <source>
        <dbReference type="SMART" id="SM00701"/>
    </source>
</evidence>